<name>A0ABS2PNU2_9STRE</name>
<evidence type="ECO:0000313" key="9">
    <source>
        <dbReference type="Proteomes" id="UP000809081"/>
    </source>
</evidence>
<dbReference type="EC" id="2.3.2.10" evidence="8"/>
<protein>
    <submittedName>
        <fullName evidence="8">Serine/alanine adding enzyme</fullName>
        <ecNumber evidence="8">2.3.2.10</ecNumber>
    </submittedName>
</protein>
<keyword evidence="5 8" id="KW-0012">Acyltransferase</keyword>
<evidence type="ECO:0000256" key="4">
    <source>
        <dbReference type="ARBA" id="ARBA00022984"/>
    </source>
</evidence>
<organism evidence="8 9">
    <name type="scientific">Streptococcus saliviloxodontae</name>
    <dbReference type="NCBI Taxonomy" id="1349416"/>
    <lineage>
        <taxon>Bacteria</taxon>
        <taxon>Bacillati</taxon>
        <taxon>Bacillota</taxon>
        <taxon>Bacilli</taxon>
        <taxon>Lactobacillales</taxon>
        <taxon>Streptococcaceae</taxon>
        <taxon>Streptococcus</taxon>
    </lineage>
</organism>
<dbReference type="Pfam" id="PF02388">
    <property type="entry name" value="FemAB"/>
    <property type="match status" value="1"/>
</dbReference>
<evidence type="ECO:0000256" key="7">
    <source>
        <dbReference type="SAM" id="Coils"/>
    </source>
</evidence>
<dbReference type="Proteomes" id="UP000809081">
    <property type="component" value="Unassembled WGS sequence"/>
</dbReference>
<gene>
    <name evidence="8" type="ORF">JOC31_001891</name>
</gene>
<evidence type="ECO:0000256" key="3">
    <source>
        <dbReference type="ARBA" id="ARBA00022960"/>
    </source>
</evidence>
<dbReference type="Gene3D" id="1.20.58.90">
    <property type="match status" value="1"/>
</dbReference>
<dbReference type="Gene3D" id="3.40.630.30">
    <property type="match status" value="2"/>
</dbReference>
<evidence type="ECO:0000256" key="1">
    <source>
        <dbReference type="ARBA" id="ARBA00009943"/>
    </source>
</evidence>
<reference evidence="8 9" key="1">
    <citation type="submission" date="2021-01" db="EMBL/GenBank/DDBJ databases">
        <title>Genomic Encyclopedia of Type Strains, Phase IV (KMG-IV): sequencing the most valuable type-strain genomes for metagenomic binning, comparative biology and taxonomic classification.</title>
        <authorList>
            <person name="Goeker M."/>
        </authorList>
    </citation>
    <scope>NUCLEOTIDE SEQUENCE [LARGE SCALE GENOMIC DNA]</scope>
    <source>
        <strain evidence="8 9">DSM 27513</strain>
    </source>
</reference>
<dbReference type="GO" id="GO:0047206">
    <property type="term" value="F:UDP-N-acetylmuramoylpentapeptide-lysine N6-alanyltransferase activity"/>
    <property type="evidence" value="ECO:0007669"/>
    <property type="project" value="UniProtKB-EC"/>
</dbReference>
<dbReference type="InterPro" id="IPR003447">
    <property type="entry name" value="FEMABX"/>
</dbReference>
<keyword evidence="7" id="KW-0175">Coiled coil</keyword>
<evidence type="ECO:0000256" key="5">
    <source>
        <dbReference type="ARBA" id="ARBA00023315"/>
    </source>
</evidence>
<sequence>MTYTYKVGISKEEHDNFAKASDQTNLLQSSDWAQVKDNWGNERLGFYKDGQLIASASILIKALPLGMTMLYIPRGPIMDYSKPDDVAFVISSLKKFGKSKHALFIKFDPALLLKQYHIGEETDEIAETLAKLKNLESNGAEWTGRTMEISQSIQPRFQANVYTQADMTTTFPKHTKRLMKDANTRGVVTSRGDLADVQAFADVVALTENRKGVALRNHDYFRKMMEIYGDDAYLHLAKVNLPKRLEEYKEQLTQIEKDLAETEEHQKKRLTKLTQQKNSVSKYITEFEAFVEKYPDELIIAGILSVRFGNVMEMLYAGMNDEFKKFYPQYSLYPKVFEDAYADGIIWANMGGVEGTLDDGLTKFKSNFNPMIEEYIGEFNIPVNKLLYSLSTWAYDMRKKLRNKH</sequence>
<keyword evidence="9" id="KW-1185">Reference proteome</keyword>
<evidence type="ECO:0000256" key="2">
    <source>
        <dbReference type="ARBA" id="ARBA00022679"/>
    </source>
</evidence>
<evidence type="ECO:0000256" key="6">
    <source>
        <dbReference type="ARBA" id="ARBA00023316"/>
    </source>
</evidence>
<dbReference type="InterPro" id="IPR050644">
    <property type="entry name" value="PG_Glycine_Bridge_Synth"/>
</dbReference>
<dbReference type="PANTHER" id="PTHR36174:SF1">
    <property type="entry name" value="LIPID II:GLYCINE GLYCYLTRANSFERASE"/>
    <property type="match status" value="1"/>
</dbReference>
<dbReference type="PANTHER" id="PTHR36174">
    <property type="entry name" value="LIPID II:GLYCINE GLYCYLTRANSFERASE"/>
    <property type="match status" value="1"/>
</dbReference>
<dbReference type="EMBL" id="JAFBEI010000056">
    <property type="protein sequence ID" value="MBM7637061.1"/>
    <property type="molecule type" value="Genomic_DNA"/>
</dbReference>
<dbReference type="InterPro" id="IPR016181">
    <property type="entry name" value="Acyl_CoA_acyltransferase"/>
</dbReference>
<keyword evidence="6" id="KW-0961">Cell wall biogenesis/degradation</keyword>
<keyword evidence="4" id="KW-0573">Peptidoglycan synthesis</keyword>
<comment type="caution">
    <text evidence="8">The sequence shown here is derived from an EMBL/GenBank/DDBJ whole genome shotgun (WGS) entry which is preliminary data.</text>
</comment>
<keyword evidence="2 8" id="KW-0808">Transferase</keyword>
<feature type="coiled-coil region" evidence="7">
    <location>
        <begin position="238"/>
        <end position="265"/>
    </location>
</feature>
<dbReference type="PROSITE" id="PS51191">
    <property type="entry name" value="FEMABX"/>
    <property type="match status" value="1"/>
</dbReference>
<accession>A0ABS2PNU2</accession>
<dbReference type="SUPFAM" id="SSF55729">
    <property type="entry name" value="Acyl-CoA N-acyltransferases (Nat)"/>
    <property type="match status" value="2"/>
</dbReference>
<evidence type="ECO:0000313" key="8">
    <source>
        <dbReference type="EMBL" id="MBM7637061.1"/>
    </source>
</evidence>
<dbReference type="RefSeq" id="WP_205017912.1">
    <property type="nucleotide sequence ID" value="NZ_JAFBEI010000056.1"/>
</dbReference>
<comment type="similarity">
    <text evidence="1">Belongs to the FemABX family.</text>
</comment>
<keyword evidence="3" id="KW-0133">Cell shape</keyword>
<proteinExistence type="inferred from homology"/>